<dbReference type="NCBIfam" id="TIGR01071">
    <property type="entry name" value="rplO_bact"/>
    <property type="match status" value="1"/>
</dbReference>
<comment type="similarity">
    <text evidence="1 4 5">Belongs to the universal ribosomal protein uL15 family.</text>
</comment>
<dbReference type="Proteomes" id="UP000183245">
    <property type="component" value="Unassembled WGS sequence"/>
</dbReference>
<keyword evidence="3 4" id="KW-0687">Ribonucleoprotein</keyword>
<dbReference type="PANTHER" id="PTHR12934">
    <property type="entry name" value="50S RIBOSOMAL PROTEIN L15"/>
    <property type="match status" value="1"/>
</dbReference>
<comment type="function">
    <text evidence="4">Binds to the 23S rRNA.</text>
</comment>
<dbReference type="AlphaFoldDB" id="A0A1J5IPT0"/>
<evidence type="ECO:0000256" key="4">
    <source>
        <dbReference type="HAMAP-Rule" id="MF_01341"/>
    </source>
</evidence>
<dbReference type="EMBL" id="MNZT01000016">
    <property type="protein sequence ID" value="OIP99181.1"/>
    <property type="molecule type" value="Genomic_DNA"/>
</dbReference>
<dbReference type="InterPro" id="IPR036227">
    <property type="entry name" value="Ribosomal_uL15/eL18_sf"/>
</dbReference>
<dbReference type="GO" id="GO:0022625">
    <property type="term" value="C:cytosolic large ribosomal subunit"/>
    <property type="evidence" value="ECO:0007669"/>
    <property type="project" value="TreeGrafter"/>
</dbReference>
<dbReference type="Pfam" id="PF00828">
    <property type="entry name" value="Ribosomal_L27A"/>
    <property type="match status" value="1"/>
</dbReference>
<evidence type="ECO:0000256" key="3">
    <source>
        <dbReference type="ARBA" id="ARBA00023274"/>
    </source>
</evidence>
<gene>
    <name evidence="4" type="primary">rplO</name>
    <name evidence="8" type="ORF">AUK40_00915</name>
</gene>
<dbReference type="InterPro" id="IPR021131">
    <property type="entry name" value="Ribosomal_uL15/eL18"/>
</dbReference>
<dbReference type="HAMAP" id="MF_01341">
    <property type="entry name" value="Ribosomal_uL15"/>
    <property type="match status" value="1"/>
</dbReference>
<dbReference type="GO" id="GO:0006412">
    <property type="term" value="P:translation"/>
    <property type="evidence" value="ECO:0007669"/>
    <property type="project" value="UniProtKB-UniRule"/>
</dbReference>
<feature type="compositionally biased region" description="Gly residues" evidence="6">
    <location>
        <begin position="20"/>
        <end position="32"/>
    </location>
</feature>
<dbReference type="Gene3D" id="3.100.10.10">
    <property type="match status" value="1"/>
</dbReference>
<keyword evidence="2 4" id="KW-0689">Ribosomal protein</keyword>
<dbReference type="InterPro" id="IPR001196">
    <property type="entry name" value="Ribosomal_uL15_CS"/>
</dbReference>
<evidence type="ECO:0000256" key="6">
    <source>
        <dbReference type="SAM" id="MobiDB-lite"/>
    </source>
</evidence>
<evidence type="ECO:0000259" key="7">
    <source>
        <dbReference type="Pfam" id="PF00828"/>
    </source>
</evidence>
<dbReference type="PANTHER" id="PTHR12934:SF11">
    <property type="entry name" value="LARGE RIBOSOMAL SUBUNIT PROTEIN UL15M"/>
    <property type="match status" value="1"/>
</dbReference>
<sequence length="145" mass="15591">MLNSLPKVAGKHKKIAGRGNASGKGNRSGRGNKGQNSRSGRKSYYGFEGGQTRLAKRLPKLRGFANINKVDYQLVNVGKLESFPAGETVNREALLQKGYIRSAKKLIKILGNGELTHALTVQADHFSATAMEKIQKAGGKAEVIA</sequence>
<name>A0A1J5IPT0_9BACT</name>
<dbReference type="PROSITE" id="PS00475">
    <property type="entry name" value="RIBOSOMAL_L15"/>
    <property type="match status" value="1"/>
</dbReference>
<comment type="subunit">
    <text evidence="4">Part of the 50S ribosomal subunit.</text>
</comment>
<protein>
    <recommendedName>
        <fullName evidence="4">Large ribosomal subunit protein uL15</fullName>
    </recommendedName>
</protein>
<accession>A0A1J5IPT0</accession>
<proteinExistence type="inferred from homology"/>
<dbReference type="InterPro" id="IPR030878">
    <property type="entry name" value="Ribosomal_uL15"/>
</dbReference>
<keyword evidence="4" id="KW-0699">rRNA-binding</keyword>
<dbReference type="STRING" id="1817892.AUK40_00915"/>
<evidence type="ECO:0000256" key="5">
    <source>
        <dbReference type="RuleBase" id="RU003888"/>
    </source>
</evidence>
<evidence type="ECO:0000256" key="2">
    <source>
        <dbReference type="ARBA" id="ARBA00022980"/>
    </source>
</evidence>
<reference evidence="8" key="1">
    <citation type="journal article" date="2016" name="Environ. Microbiol.">
        <title>Genomic resolution of a cold subsurface aquifer community provides metabolic insights for novel microbes adapted to high CO concentrations.</title>
        <authorList>
            <person name="Probst A.J."/>
            <person name="Castelle C.J."/>
            <person name="Singh A."/>
            <person name="Brown C.T."/>
            <person name="Anantharaman K."/>
            <person name="Sharon I."/>
            <person name="Hug L.A."/>
            <person name="Burstein D."/>
            <person name="Emerson J.B."/>
            <person name="Thomas B.C."/>
            <person name="Banfield J.F."/>
        </authorList>
    </citation>
    <scope>NUCLEOTIDE SEQUENCE [LARGE SCALE GENOMIC DNA]</scope>
    <source>
        <strain evidence="8">CG2_30_54_11</strain>
    </source>
</reference>
<dbReference type="GO" id="GO:0003735">
    <property type="term" value="F:structural constituent of ribosome"/>
    <property type="evidence" value="ECO:0007669"/>
    <property type="project" value="InterPro"/>
</dbReference>
<organism evidence="8 9">
    <name type="scientific">Candidatus Wirthbacteria bacterium CG2_30_54_11</name>
    <dbReference type="NCBI Taxonomy" id="1817892"/>
    <lineage>
        <taxon>Bacteria</taxon>
        <taxon>Candidatus Wirthbacteria</taxon>
    </lineage>
</organism>
<dbReference type="SUPFAM" id="SSF52080">
    <property type="entry name" value="Ribosomal proteins L15p and L18e"/>
    <property type="match status" value="1"/>
</dbReference>
<feature type="domain" description="Large ribosomal subunit protein uL15/eL18" evidence="7">
    <location>
        <begin position="75"/>
        <end position="142"/>
    </location>
</feature>
<evidence type="ECO:0000313" key="8">
    <source>
        <dbReference type="EMBL" id="OIP99181.1"/>
    </source>
</evidence>
<dbReference type="InterPro" id="IPR005749">
    <property type="entry name" value="Ribosomal_uL15_bac-type"/>
</dbReference>
<keyword evidence="4" id="KW-0694">RNA-binding</keyword>
<evidence type="ECO:0000256" key="1">
    <source>
        <dbReference type="ARBA" id="ARBA00007320"/>
    </source>
</evidence>
<feature type="region of interest" description="Disordered" evidence="6">
    <location>
        <begin position="1"/>
        <end position="48"/>
    </location>
</feature>
<dbReference type="GO" id="GO:0019843">
    <property type="term" value="F:rRNA binding"/>
    <property type="evidence" value="ECO:0007669"/>
    <property type="project" value="UniProtKB-UniRule"/>
</dbReference>
<evidence type="ECO:0000313" key="9">
    <source>
        <dbReference type="Proteomes" id="UP000183245"/>
    </source>
</evidence>
<comment type="caution">
    <text evidence="8">The sequence shown here is derived from an EMBL/GenBank/DDBJ whole genome shotgun (WGS) entry which is preliminary data.</text>
</comment>